<feature type="region of interest" description="Disordered" evidence="1">
    <location>
        <begin position="612"/>
        <end position="631"/>
    </location>
</feature>
<dbReference type="InterPro" id="IPR011990">
    <property type="entry name" value="TPR-like_helical_dom_sf"/>
</dbReference>
<evidence type="ECO:0000256" key="1">
    <source>
        <dbReference type="SAM" id="MobiDB-lite"/>
    </source>
</evidence>
<dbReference type="RefSeq" id="WP_146048518.1">
    <property type="nucleotide sequence ID" value="NZ_PPCN01000001.1"/>
</dbReference>
<evidence type="ECO:0000313" key="3">
    <source>
        <dbReference type="Proteomes" id="UP000236959"/>
    </source>
</evidence>
<organism evidence="2 3">
    <name type="scientific">Roseibium marinum</name>
    <dbReference type="NCBI Taxonomy" id="281252"/>
    <lineage>
        <taxon>Bacteria</taxon>
        <taxon>Pseudomonadati</taxon>
        <taxon>Pseudomonadota</taxon>
        <taxon>Alphaproteobacteria</taxon>
        <taxon>Hyphomicrobiales</taxon>
        <taxon>Stappiaceae</taxon>
        <taxon>Roseibium</taxon>
    </lineage>
</organism>
<keyword evidence="3" id="KW-1185">Reference proteome</keyword>
<sequence>MWTHRHPYRNFELTPEYIQERGQLTLSRALNVRRVIGFVGSGATAAYGRPSWRTLVDKAVRIARQGGTKRVVDPVGEALEAAIEQFGTPQNAKPDDLVVMLALAENLARKRNRTAEFRQAIAAELVKSREDARMETDEALKWPEDGPHALKTRAEPIQTMLRDLKVCRFLTLNYDVEIERELEKHFRTSGDREFSRRQSLYSEFEELASGQNAATIKDIDEAIPEAKKETEETVLRAIILSLKQNDKNLHIARILEDGLKRIRRGSKFEDALSHEDGLGKSVLSVTLGPDNVGDLVNFSLYSREYGAQVFHLHGRYDQPEHMVLTEKDYQNTYLRSGEKKETFDEALSAVFEGNDVLFVGVGMQEADMMRPLRQFVSQDRSPDFSKRHVYTLMERQCGIDRGTAFGSVERFFDSHFGSTSGAGRADRQTDTAQSLKLSTQFGIYTLFYGDERVSGFDYPVLRFLRLACQTLNLVVGNINQYEVFRPVLEAFATKIGDLKKIELNAHETPSISSKLLEDAELQQIQLAFRSVSPDWSSDKCRKAKKFTGTLESEIRARALDRALYDLGEKRKRWWSDWRLTPAARNARFGKAYSEEDTDAKFPNMARHRPDYDSWIVRDPNSSETPERPPLEDDVDKIAALRRLRSLARKVADRTQEADEKTYPSRMPGASRFGRRVVRVSMPRGAGKGSLLHLLREDICRNDLTRNRFVLDTLFSQSEKTGRPGVVFRYHGSFMLHLSFSMEFASVIDALRIFFEDALAGLVEDRAPQAIEELVKLLAEWRSNQIPEQDEPDEIGLLRAVLDTSLSPDGESYGGRIGAFRETRDTQEPFRRGHRLDQLRSAIDAFQMLAARVDPHLRVCVIMSGLDKLCNVNGEAYNPMYRAFFRLLTGEGSKREHESNPLVPMDLVLISGSPGLPSRYLSEQKSKDEVLTDIESKGLSYSPGSEWKPYHGGALMLRAWKELPAIGIADRYWLRKSKCKSAFVNALIENGQEREGKWNALHYNATIRNILAKNVALSSWCAGAFETYCQGKADPEEDLSERSCEFLKQLDDAADRAGIAGVIGFVFETHKRSWYEQDAETASPIRSSAKADLAFAIMSHLSLFPMPVEPRVLYGCNEIYSVLHRIDTGKGNAADTDGDAFSAPGEEGAEDGSGRPVVSEQQEHEGRRGKARSRCLAILNEMLEELFKAHLIIKVKPKPAYFKSGTTEDWQKIWEKVHARYTVQHQLRDYIGHQMDLFVPDQGERNFFQLSLYCDQPRDLPTPTEAHYRMIRALMERQIQQCRNTLWCLYQWEPGRKPGQTEHQKPLAPLAASGMLRRLQPDDADEKSRELDPTLASFHALPQRIRALYGLMRGGFSIGAISRLPGLNDEPNPDEPFVRFRGWLRGITNAAIAMNLLEDKLDLITAKAMREEMAGASNGTSVEHSVVLKKLGQGAEDDTLTCKKFFPHRIAQPLYRDEIGWLLNERGLIAFVQGQLFDAIPLFERAAQVMQHRKDNENGDPALNAAVRRVQLNHSIAMIERGNMFKAREMIEGLLLPSVGSEHPGSQVSWIGEGYLGLIRHLAGDRAIAKEKYLRLIRKANEQEMPRLVSIFNRHLADVHNSQFEFELARAAADDAIGAALQSEQRDILWYCRLTRLRISLAEETLSSEENGRTLEGALEYARSMGLNKLEITALIAQGQVMLKQGERVLAGRIAARAAALANRCGLRLLKIAALTVYGEALIMRQQYHLALKILSEAHRESERRGYQNRSGQITILLEKIPSHIVAE</sequence>
<dbReference type="Pfam" id="PF13289">
    <property type="entry name" value="SIR2_2"/>
    <property type="match status" value="1"/>
</dbReference>
<proteinExistence type="predicted"/>
<evidence type="ECO:0000313" key="2">
    <source>
        <dbReference type="EMBL" id="POF34743.1"/>
    </source>
</evidence>
<dbReference type="Proteomes" id="UP000236959">
    <property type="component" value="Unassembled WGS sequence"/>
</dbReference>
<name>A0A2S3V4N4_9HYPH</name>
<dbReference type="EMBL" id="PPCN01000001">
    <property type="protein sequence ID" value="POF34743.1"/>
    <property type="molecule type" value="Genomic_DNA"/>
</dbReference>
<comment type="caution">
    <text evidence="2">The sequence shown here is derived from an EMBL/GenBank/DDBJ whole genome shotgun (WGS) entry which is preliminary data.</text>
</comment>
<gene>
    <name evidence="2" type="ORF">CLV41_1011203</name>
</gene>
<accession>A0A2S3V4N4</accession>
<protein>
    <submittedName>
        <fullName evidence="2">SIR2-like protein</fullName>
    </submittedName>
</protein>
<reference evidence="2 3" key="1">
    <citation type="submission" date="2018-01" db="EMBL/GenBank/DDBJ databases">
        <title>Genomic Encyclopedia of Archaeal and Bacterial Type Strains, Phase II (KMG-II): from individual species to whole genera.</title>
        <authorList>
            <person name="Goeker M."/>
        </authorList>
    </citation>
    <scope>NUCLEOTIDE SEQUENCE [LARGE SCALE GENOMIC DNA]</scope>
    <source>
        <strain evidence="2 3">DSM 17023</strain>
    </source>
</reference>
<feature type="region of interest" description="Disordered" evidence="1">
    <location>
        <begin position="1132"/>
        <end position="1169"/>
    </location>
</feature>
<dbReference type="SUPFAM" id="SSF48452">
    <property type="entry name" value="TPR-like"/>
    <property type="match status" value="1"/>
</dbReference>
<dbReference type="OrthoDB" id="7540423at2"/>